<dbReference type="AGR" id="MGI:2384822"/>
<dbReference type="Proteomes" id="UP000000589">
    <property type="component" value="Chromosome 3"/>
</dbReference>
<organism evidence="1 3">
    <name type="scientific">Mus musculus</name>
    <name type="common">Mouse</name>
    <dbReference type="NCBI Taxonomy" id="10090"/>
    <lineage>
        <taxon>Eukaryota</taxon>
        <taxon>Metazoa</taxon>
        <taxon>Chordata</taxon>
        <taxon>Craniata</taxon>
        <taxon>Vertebrata</taxon>
        <taxon>Euteleostomi</taxon>
        <taxon>Mammalia</taxon>
        <taxon>Eutheria</taxon>
        <taxon>Euarchontoglires</taxon>
        <taxon>Glires</taxon>
        <taxon>Rodentia</taxon>
        <taxon>Myomorpha</taxon>
        <taxon>Muroidea</taxon>
        <taxon>Muridae</taxon>
        <taxon>Murinae</taxon>
        <taxon>Mus</taxon>
        <taxon>Mus</taxon>
    </lineage>
</organism>
<dbReference type="ExpressionAtlas" id="A0A0G2JEZ5">
    <property type="expression patterns" value="baseline and differential"/>
</dbReference>
<reference evidence="1 3" key="1">
    <citation type="journal article" date="2009" name="PLoS Biol.">
        <title>Lineage-specific biology revealed by a finished genome assembly of the mouse.</title>
        <authorList>
            <consortium name="Mouse Genome Sequencing Consortium"/>
            <person name="Church D.M."/>
            <person name="Goodstadt L."/>
            <person name="Hillier L.W."/>
            <person name="Zody M.C."/>
            <person name="Goldstein S."/>
            <person name="She X."/>
            <person name="Bult C.J."/>
            <person name="Agarwala R."/>
            <person name="Cherry J.L."/>
            <person name="DiCuccio M."/>
            <person name="Hlavina W."/>
            <person name="Kapustin Y."/>
            <person name="Meric P."/>
            <person name="Maglott D."/>
            <person name="Birtle Z."/>
            <person name="Marques A.C."/>
            <person name="Graves T."/>
            <person name="Zhou S."/>
            <person name="Teague B."/>
            <person name="Potamousis K."/>
            <person name="Churas C."/>
            <person name="Place M."/>
            <person name="Herschleb J."/>
            <person name="Runnheim R."/>
            <person name="Forrest D."/>
            <person name="Amos-Landgraf J."/>
            <person name="Schwartz D.C."/>
            <person name="Cheng Z."/>
            <person name="Lindblad-Toh K."/>
            <person name="Eichler E.E."/>
            <person name="Ponting C.P."/>
        </authorList>
    </citation>
    <scope>NUCLEOTIDE SEQUENCE [LARGE SCALE GENOMIC DNA]</scope>
    <source>
        <strain evidence="1 3">C57BL/6J</strain>
    </source>
</reference>
<evidence type="ECO:0000313" key="1">
    <source>
        <dbReference type="Ensembl" id="ENSMUSP00000142961.2"/>
    </source>
</evidence>
<evidence type="ECO:0000313" key="3">
    <source>
        <dbReference type="Proteomes" id="UP000000589"/>
    </source>
</evidence>
<protein>
    <submittedName>
        <fullName evidence="1">Adaptor-related protein complex 1 associated regulatory protein</fullName>
    </submittedName>
</protein>
<accession>A0A0G2JEZ5</accession>
<dbReference type="Ensembl" id="ENSMUST00000196392.2">
    <property type="protein sequence ID" value="ENSMUSP00000142961.2"/>
    <property type="gene ID" value="ENSMUSG00000074238.7"/>
</dbReference>
<reference evidence="1 3" key="2">
    <citation type="journal article" date="2011" name="PLoS Biol.">
        <title>Modernizing reference genome assemblies.</title>
        <authorList>
            <person name="Church D.M."/>
            <person name="Schneider V.A."/>
            <person name="Graves T."/>
            <person name="Auger K."/>
            <person name="Cunningham F."/>
            <person name="Bouk N."/>
            <person name="Chen H.C."/>
            <person name="Agarwala R."/>
            <person name="McLaren W.M."/>
            <person name="Ritchie G.R."/>
            <person name="Albracht D."/>
            <person name="Kremitzki M."/>
            <person name="Rock S."/>
            <person name="Kotkiewicz H."/>
            <person name="Kremitzki C."/>
            <person name="Wollam A."/>
            <person name="Trani L."/>
            <person name="Fulton L."/>
            <person name="Fulton R."/>
            <person name="Matthews L."/>
            <person name="Whitehead S."/>
            <person name="Chow W."/>
            <person name="Torrance J."/>
            <person name="Dunn M."/>
            <person name="Harden G."/>
            <person name="Threadgold G."/>
            <person name="Wood J."/>
            <person name="Collins J."/>
            <person name="Heath P."/>
            <person name="Griffiths G."/>
            <person name="Pelan S."/>
            <person name="Grafham D."/>
            <person name="Eichler E.E."/>
            <person name="Weinstock G."/>
            <person name="Mardis E.R."/>
            <person name="Wilson R.K."/>
            <person name="Howe K."/>
            <person name="Flicek P."/>
            <person name="Hubbard T."/>
        </authorList>
    </citation>
    <scope>NUCLEOTIDE SEQUENCE [LARGE SCALE GENOMIC DNA]</scope>
    <source>
        <strain evidence="1 3">C57BL/6J</strain>
    </source>
</reference>
<sequence>MGNCCWTQCFGLLRREAGRLQRAGGGLLYSCPSLLQIKVF</sequence>
<dbReference type="Bgee" id="ENSMUSG00000074238">
    <property type="expression patterns" value="Expressed in trigeminal ganglion and 266 other cell types or tissues"/>
</dbReference>
<dbReference type="GeneTree" id="ENSGT00390000002219"/>
<reference evidence="1" key="3">
    <citation type="submission" date="2025-08" db="UniProtKB">
        <authorList>
            <consortium name="Ensembl"/>
        </authorList>
    </citation>
    <scope>IDENTIFICATION</scope>
    <source>
        <strain evidence="1">C57BL/6J</strain>
    </source>
</reference>
<evidence type="ECO:0000313" key="2">
    <source>
        <dbReference type="MGI" id="MGI:2384822"/>
    </source>
</evidence>
<dbReference type="AlphaFoldDB" id="A0A0G2JEZ5"/>
<reference evidence="1" key="4">
    <citation type="submission" date="2025-09" db="UniProtKB">
        <authorList>
            <consortium name="Ensembl"/>
        </authorList>
    </citation>
    <scope>IDENTIFICATION</scope>
    <source>
        <strain evidence="1">C57BL/6J</strain>
    </source>
</reference>
<proteinExistence type="predicted"/>
<name>A0A0G2JEZ5_MOUSE</name>
<gene>
    <name evidence="1 2" type="primary">Ap1ar</name>
</gene>
<keyword evidence="3" id="KW-1185">Reference proteome</keyword>
<dbReference type="Antibodypedia" id="48718">
    <property type="antibodies" value="25 antibodies from 10 providers"/>
</dbReference>
<dbReference type="VEuPathDB" id="HostDB:ENSMUSG00000074238"/>
<dbReference type="MGI" id="MGI:2384822">
    <property type="gene designation" value="Ap1ar"/>
</dbReference>